<protein>
    <submittedName>
        <fullName evidence="1">Uncharacterized protein</fullName>
    </submittedName>
</protein>
<proteinExistence type="predicted"/>
<dbReference type="EMBL" id="CM018047">
    <property type="protein sequence ID" value="KAA8524051.1"/>
    <property type="molecule type" value="Genomic_DNA"/>
</dbReference>
<keyword evidence="3" id="KW-1185">Reference proteome</keyword>
<dbReference type="AlphaFoldDB" id="A0A5J4ZC09"/>
<dbReference type="Proteomes" id="UP000325577">
    <property type="component" value="Linkage Group LG9"/>
</dbReference>
<evidence type="ECO:0000313" key="2">
    <source>
        <dbReference type="EMBL" id="KAA8524051.1"/>
    </source>
</evidence>
<evidence type="ECO:0000313" key="3">
    <source>
        <dbReference type="Proteomes" id="UP000325577"/>
    </source>
</evidence>
<organism evidence="1 3">
    <name type="scientific">Nyssa sinensis</name>
    <dbReference type="NCBI Taxonomy" id="561372"/>
    <lineage>
        <taxon>Eukaryota</taxon>
        <taxon>Viridiplantae</taxon>
        <taxon>Streptophyta</taxon>
        <taxon>Embryophyta</taxon>
        <taxon>Tracheophyta</taxon>
        <taxon>Spermatophyta</taxon>
        <taxon>Magnoliopsida</taxon>
        <taxon>eudicotyledons</taxon>
        <taxon>Gunneridae</taxon>
        <taxon>Pentapetalae</taxon>
        <taxon>asterids</taxon>
        <taxon>Cornales</taxon>
        <taxon>Nyssaceae</taxon>
        <taxon>Nyssa</taxon>
    </lineage>
</organism>
<gene>
    <name evidence="2" type="ORF">F0562_010518</name>
    <name evidence="1" type="ORF">F0562_018970</name>
</gene>
<sequence>MERGWLLCIGQISLSKASQAWMEWLMKKRKAFDQRGDMAIATWAEQQQRELNSKISKILDDTFASEMQKLLGNALQEKYLKPPRSIMQVRSMLFIKHEFSFRTTVIKKRHHSGMH</sequence>
<dbReference type="PANTHER" id="PTHR31110">
    <property type="entry name" value="PESTICIDAL CRYSTAL CRY8BA PROTEIN"/>
    <property type="match status" value="1"/>
</dbReference>
<evidence type="ECO:0000313" key="1">
    <source>
        <dbReference type="EMBL" id="KAA8515419.1"/>
    </source>
</evidence>
<dbReference type="OrthoDB" id="1571544at2759"/>
<dbReference type="EMBL" id="CM018052">
    <property type="protein sequence ID" value="KAA8515419.1"/>
    <property type="molecule type" value="Genomic_DNA"/>
</dbReference>
<dbReference type="PANTHER" id="PTHR31110:SF2">
    <property type="entry name" value="PESTICIDAL CRYSTAL CRY8BA PROTEIN"/>
    <property type="match status" value="1"/>
</dbReference>
<reference evidence="1 3" key="1">
    <citation type="submission" date="2019-09" db="EMBL/GenBank/DDBJ databases">
        <title>A chromosome-level genome assembly of the Chinese tupelo Nyssa sinensis.</title>
        <authorList>
            <person name="Yang X."/>
            <person name="Kang M."/>
            <person name="Yang Y."/>
            <person name="Xiong H."/>
            <person name="Wang M."/>
            <person name="Zhang Z."/>
            <person name="Wang Z."/>
            <person name="Wu H."/>
            <person name="Ma T."/>
            <person name="Liu J."/>
            <person name="Xi Z."/>
        </authorList>
    </citation>
    <scope>NUCLEOTIDE SEQUENCE [LARGE SCALE GENOMIC DNA]</scope>
    <source>
        <strain evidence="1">J267</strain>
        <tissue evidence="1">Leaf</tissue>
    </source>
</reference>
<name>A0A5J4ZC09_9ASTE</name>
<accession>A0A5J4ZC09</accession>
<dbReference type="Proteomes" id="UP000325577">
    <property type="component" value="Linkage Group LG4"/>
</dbReference>